<dbReference type="InterPro" id="IPR035952">
    <property type="entry name" value="Rhomboid-like_sf"/>
</dbReference>
<keyword evidence="3 6" id="KW-1133">Transmembrane helix</keyword>
<reference evidence="7 8" key="1">
    <citation type="journal article" date="2018" name="New Phytol.">
        <title>Phylogenomics of Endogonaceae and evolution of mycorrhizas within Mucoromycota.</title>
        <authorList>
            <person name="Chang Y."/>
            <person name="Desiro A."/>
            <person name="Na H."/>
            <person name="Sandor L."/>
            <person name="Lipzen A."/>
            <person name="Clum A."/>
            <person name="Barry K."/>
            <person name="Grigoriev I.V."/>
            <person name="Martin F.M."/>
            <person name="Stajich J.E."/>
            <person name="Smith M.E."/>
            <person name="Bonito G."/>
            <person name="Spatafora J.W."/>
        </authorList>
    </citation>
    <scope>NUCLEOTIDE SEQUENCE [LARGE SCALE GENOMIC DNA]</scope>
    <source>
        <strain evidence="7 8">GMNB39</strain>
    </source>
</reference>
<dbReference type="Proteomes" id="UP000268093">
    <property type="component" value="Unassembled WGS sequence"/>
</dbReference>
<feature type="region of interest" description="Disordered" evidence="5">
    <location>
        <begin position="328"/>
        <end position="368"/>
    </location>
</feature>
<dbReference type="SUPFAM" id="SSF144091">
    <property type="entry name" value="Rhomboid-like"/>
    <property type="match status" value="1"/>
</dbReference>
<feature type="transmembrane region" description="Helical" evidence="6">
    <location>
        <begin position="132"/>
        <end position="152"/>
    </location>
</feature>
<evidence type="ECO:0000256" key="1">
    <source>
        <dbReference type="ARBA" id="ARBA00004141"/>
    </source>
</evidence>
<dbReference type="PANTHER" id="PTHR13377:SF3">
    <property type="entry name" value="TRANSMEMBRANE PROTEIN 115"/>
    <property type="match status" value="1"/>
</dbReference>
<feature type="transmembrane region" description="Helical" evidence="6">
    <location>
        <begin position="71"/>
        <end position="89"/>
    </location>
</feature>
<gene>
    <name evidence="7" type="ORF">BC936DRAFT_143189</name>
</gene>
<dbReference type="GO" id="GO:0005794">
    <property type="term" value="C:Golgi apparatus"/>
    <property type="evidence" value="ECO:0007669"/>
    <property type="project" value="TreeGrafter"/>
</dbReference>
<evidence type="ECO:0000256" key="3">
    <source>
        <dbReference type="ARBA" id="ARBA00022989"/>
    </source>
</evidence>
<accession>A0A432ZZ92</accession>
<feature type="compositionally biased region" description="Low complexity" evidence="5">
    <location>
        <begin position="333"/>
        <end position="349"/>
    </location>
</feature>
<dbReference type="GO" id="GO:0016020">
    <property type="term" value="C:membrane"/>
    <property type="evidence" value="ECO:0007669"/>
    <property type="project" value="UniProtKB-SubCell"/>
</dbReference>
<feature type="transmembrane region" description="Helical" evidence="6">
    <location>
        <begin position="14"/>
        <end position="34"/>
    </location>
</feature>
<feature type="transmembrane region" description="Helical" evidence="6">
    <location>
        <begin position="46"/>
        <end position="65"/>
    </location>
</feature>
<dbReference type="FunFam" id="1.20.1540.10:FF:000004">
    <property type="entry name" value="Transmembrane protein 115"/>
    <property type="match status" value="1"/>
</dbReference>
<proteinExistence type="predicted"/>
<keyword evidence="8" id="KW-1185">Reference proteome</keyword>
<dbReference type="GO" id="GO:0006890">
    <property type="term" value="P:retrograde vesicle-mediated transport, Golgi to endoplasmic reticulum"/>
    <property type="evidence" value="ECO:0007669"/>
    <property type="project" value="InterPro"/>
</dbReference>
<sequence length="407" mass="44756">MLPFKSLLTNIPPVTKALTTATLAVSAFAFLVRYRASITYPDDPPTTLPVVAVVPAYALWTPWTFATATLYEPIVFVLAVHSIATLLCGKYMERAWGGREFLKFVAIVSVTSNMLASLLATLAFYATSNEDYLYQIQFSGMGAIISAYLVAFKQLVPEHLVSFFQGIVAIRVKIPFISMTSDARTIHVLLNENISAIPLPLPYRLPTATSPPSLHAGPLCARPSRLVRLVVQDGIRGDRSETFSMASFFPEFLQPIIKVVSNITFHVLVFLRCCRPIPKQNGAFDIENHTANRVPGPLPGSARAEAERRRALALKALDMRLSKHAFPMQPTLPSRVNPPVTVPPTASTSAEITEEKPQPQPQSQVQLQPTNTVLFDTTDDPVTATVFDGNAEIVTIEIKERVEGKRD</sequence>
<dbReference type="InterPro" id="IPR013861">
    <property type="entry name" value="TMEM115/Pdh1/Rbl19"/>
</dbReference>
<evidence type="ECO:0000256" key="2">
    <source>
        <dbReference type="ARBA" id="ARBA00022692"/>
    </source>
</evidence>
<dbReference type="AlphaFoldDB" id="A0A432ZZ92"/>
<dbReference type="EMBL" id="RBNI01025701">
    <property type="protein sequence ID" value="RUO95807.1"/>
    <property type="molecule type" value="Genomic_DNA"/>
</dbReference>
<comment type="subcellular location">
    <subcellularLocation>
        <location evidence="1">Membrane</location>
        <topology evidence="1">Multi-pass membrane protein</topology>
    </subcellularLocation>
</comment>
<dbReference type="PANTHER" id="PTHR13377">
    <property type="entry name" value="PLACENTAL PROTEIN 6"/>
    <property type="match status" value="1"/>
</dbReference>
<evidence type="ECO:0000256" key="4">
    <source>
        <dbReference type="ARBA" id="ARBA00023136"/>
    </source>
</evidence>
<evidence type="ECO:0000313" key="7">
    <source>
        <dbReference type="EMBL" id="RUO95807.1"/>
    </source>
</evidence>
<dbReference type="Pfam" id="PF08551">
    <property type="entry name" value="DUF1751"/>
    <property type="match status" value="1"/>
</dbReference>
<keyword evidence="2 6" id="KW-0812">Transmembrane</keyword>
<evidence type="ECO:0000256" key="6">
    <source>
        <dbReference type="SAM" id="Phobius"/>
    </source>
</evidence>
<dbReference type="SMART" id="SM01160">
    <property type="entry name" value="DUF1751"/>
    <property type="match status" value="1"/>
</dbReference>
<comment type="caution">
    <text evidence="7">The sequence shown here is derived from an EMBL/GenBank/DDBJ whole genome shotgun (WGS) entry which is preliminary data.</text>
</comment>
<keyword evidence="4 6" id="KW-0472">Membrane</keyword>
<evidence type="ECO:0000256" key="5">
    <source>
        <dbReference type="SAM" id="MobiDB-lite"/>
    </source>
</evidence>
<feature type="transmembrane region" description="Helical" evidence="6">
    <location>
        <begin position="101"/>
        <end position="126"/>
    </location>
</feature>
<dbReference type="Gene3D" id="1.20.1540.10">
    <property type="entry name" value="Rhomboid-like"/>
    <property type="match status" value="1"/>
</dbReference>
<organism evidence="7 8">
    <name type="scientific">Jimgerdemannia flammicorona</name>
    <dbReference type="NCBI Taxonomy" id="994334"/>
    <lineage>
        <taxon>Eukaryota</taxon>
        <taxon>Fungi</taxon>
        <taxon>Fungi incertae sedis</taxon>
        <taxon>Mucoromycota</taxon>
        <taxon>Mucoromycotina</taxon>
        <taxon>Endogonomycetes</taxon>
        <taxon>Endogonales</taxon>
        <taxon>Endogonaceae</taxon>
        <taxon>Jimgerdemannia</taxon>
    </lineage>
</organism>
<name>A0A432ZZ92_9FUNG</name>
<protein>
    <submittedName>
        <fullName evidence="7">Eukaryotic integral membrane protein-domain-containing protein</fullName>
    </submittedName>
</protein>
<dbReference type="OrthoDB" id="73612at2759"/>
<evidence type="ECO:0000313" key="8">
    <source>
        <dbReference type="Proteomes" id="UP000268093"/>
    </source>
</evidence>